<organism evidence="2 3">
    <name type="scientific">Roseovarius mucosus DSM 17069</name>
    <dbReference type="NCBI Taxonomy" id="1288298"/>
    <lineage>
        <taxon>Bacteria</taxon>
        <taxon>Pseudomonadati</taxon>
        <taxon>Pseudomonadota</taxon>
        <taxon>Alphaproteobacteria</taxon>
        <taxon>Rhodobacterales</taxon>
        <taxon>Roseobacteraceae</taxon>
        <taxon>Roseovarius</taxon>
    </lineage>
</organism>
<name>A0A0A0HNT9_9RHOB</name>
<protein>
    <submittedName>
        <fullName evidence="2">Uncharacterized protein</fullName>
    </submittedName>
</protein>
<feature type="transmembrane region" description="Helical" evidence="1">
    <location>
        <begin position="122"/>
        <end position="140"/>
    </location>
</feature>
<dbReference type="AlphaFoldDB" id="A0A0A0HNT9"/>
<keyword evidence="1" id="KW-0472">Membrane</keyword>
<comment type="caution">
    <text evidence="2">The sequence shown here is derived from an EMBL/GenBank/DDBJ whole genome shotgun (WGS) entry which is preliminary data.</text>
</comment>
<evidence type="ECO:0000313" key="2">
    <source>
        <dbReference type="EMBL" id="KGM88850.1"/>
    </source>
</evidence>
<dbReference type="OrthoDB" id="7743081at2"/>
<dbReference type="HOGENOM" id="CLU_1480952_0_0_5"/>
<keyword evidence="1" id="KW-0812">Transmembrane</keyword>
<dbReference type="EMBL" id="AONH01000005">
    <property type="protein sequence ID" value="KGM88850.1"/>
    <property type="molecule type" value="Genomic_DNA"/>
</dbReference>
<accession>A0A0A0HNT9</accession>
<evidence type="ECO:0000313" key="3">
    <source>
        <dbReference type="Proteomes" id="UP000030021"/>
    </source>
</evidence>
<dbReference type="Proteomes" id="UP000030021">
    <property type="component" value="Unassembled WGS sequence"/>
</dbReference>
<dbReference type="PATRIC" id="fig|1288298.3.peg.1082"/>
<dbReference type="eggNOG" id="ENOG50301QX">
    <property type="taxonomic scope" value="Bacteria"/>
</dbReference>
<proteinExistence type="predicted"/>
<reference evidence="2 3" key="1">
    <citation type="submission" date="2013-01" db="EMBL/GenBank/DDBJ databases">
        <authorList>
            <person name="Fiebig A."/>
            <person name="Goeker M."/>
            <person name="Klenk H.-P.P."/>
        </authorList>
    </citation>
    <scope>NUCLEOTIDE SEQUENCE [LARGE SCALE GENOMIC DNA]</scope>
    <source>
        <strain evidence="2 3">DSM 17069</strain>
    </source>
</reference>
<sequence>METHLPRVPIQKTYFSHHNPELPGRSPVDAVSTEQAVENAMSTIREILTEERRKTRRHVLPDLAPHVPVEHLQPVLAQAPKRRGNLLARLKKFRPHALRLKPRHAGWLAAFALVLWQPMPVLIAMFIGFWIVFLGYALFGPERMTHLRTRVTRRIARLLEQRRALPELRLRREPEPDVFADRPDPFERIAPKAR</sequence>
<evidence type="ECO:0000256" key="1">
    <source>
        <dbReference type="SAM" id="Phobius"/>
    </source>
</evidence>
<keyword evidence="1" id="KW-1133">Transmembrane helix</keyword>
<gene>
    <name evidence="2" type="ORF">rosmuc_01072</name>
</gene>